<name>A0A289GFX7_VIBAN</name>
<feature type="chain" id="PRO_5044380312" evidence="6">
    <location>
        <begin position="25"/>
        <end position="308"/>
    </location>
</feature>
<feature type="signal peptide" evidence="6">
    <location>
        <begin position="1"/>
        <end position="24"/>
    </location>
</feature>
<evidence type="ECO:0000313" key="8">
    <source>
        <dbReference type="EMBL" id="AZS24797.1"/>
    </source>
</evidence>
<evidence type="ECO:0000256" key="5">
    <source>
        <dbReference type="ARBA" id="ARBA00022729"/>
    </source>
</evidence>
<dbReference type="CDD" id="cd01146">
    <property type="entry name" value="FhuD"/>
    <property type="match status" value="1"/>
</dbReference>
<accession>A0A289GFX7</accession>
<evidence type="ECO:0000256" key="2">
    <source>
        <dbReference type="ARBA" id="ARBA00008814"/>
    </source>
</evidence>
<keyword evidence="3" id="KW-0813">Transport</keyword>
<dbReference type="InterPro" id="IPR051313">
    <property type="entry name" value="Bact_iron-sidero_bind"/>
</dbReference>
<proteinExistence type="inferred from homology"/>
<evidence type="ECO:0000259" key="7">
    <source>
        <dbReference type="PROSITE" id="PS50983"/>
    </source>
</evidence>
<feature type="domain" description="Fe/B12 periplasmic-binding" evidence="7">
    <location>
        <begin position="44"/>
        <end position="305"/>
    </location>
</feature>
<keyword evidence="5 6" id="KW-0732">Signal</keyword>
<evidence type="ECO:0000256" key="1">
    <source>
        <dbReference type="ARBA" id="ARBA00004196"/>
    </source>
</evidence>
<dbReference type="GO" id="GO:0030288">
    <property type="term" value="C:outer membrane-bounded periplasmic space"/>
    <property type="evidence" value="ECO:0007669"/>
    <property type="project" value="TreeGrafter"/>
</dbReference>
<dbReference type="Pfam" id="PF01497">
    <property type="entry name" value="Peripla_BP_2"/>
    <property type="match status" value="1"/>
</dbReference>
<gene>
    <name evidence="8" type="ORF">DYL72_06775</name>
</gene>
<reference evidence="8 9" key="1">
    <citation type="submission" date="2018-12" db="EMBL/GenBank/DDBJ databases">
        <title>Characterization and Draft Genome of Vibrio anguillarum J360 Marine Pathogen Isolated from an Outbreak in Lumpfish (Cyclopterus lumpus).</title>
        <authorList>
            <person name="Vasquez J.I."/>
            <person name="Cao T."/>
            <person name="Chakraborty S."/>
            <person name="Gnanagobal H."/>
            <person name="Wescot J."/>
            <person name="Boyce D."/>
            <person name="Santander J."/>
        </authorList>
    </citation>
    <scope>NUCLEOTIDE SEQUENCE [LARGE SCALE GENOMIC DNA]</scope>
    <source>
        <strain evidence="8 9">J360</strain>
    </source>
</reference>
<dbReference type="Gene3D" id="3.40.50.1980">
    <property type="entry name" value="Nitrogenase molybdenum iron protein domain"/>
    <property type="match status" value="2"/>
</dbReference>
<dbReference type="GO" id="GO:1901678">
    <property type="term" value="P:iron coordination entity transport"/>
    <property type="evidence" value="ECO:0007669"/>
    <property type="project" value="UniProtKB-ARBA"/>
</dbReference>
<evidence type="ECO:0000256" key="6">
    <source>
        <dbReference type="SAM" id="SignalP"/>
    </source>
</evidence>
<sequence length="308" mass="34467">MCLNLVKRWLVAGLLSVFSSVAFSAPLTVHDSRGEQTLQQRPQRAVVLNWDLLEQVIELGITPVGAPELASYQDWVVKPQVPQGVEDIGTRVEPNLEKIAALKPDLILAAAPQQDLITPLERIAPVLYFSNFQASDDSGAVAIDHFRQLAQLFDKQALAEQKLTTMTERFAQLKAQIDIAFSHQTPAVVAMRFANPTSVFLYGENSTTHYVLKQLGLYEALPQPAKEWGIVQHRLTDLQYVEQGYVLYFLPFAQQAQLEKSMLWQAMPFVRQARVNSVESVWNYGGAMSLQYIAEALTRSLLEVAPKS</sequence>
<dbReference type="AlphaFoldDB" id="A0A289GFX7"/>
<evidence type="ECO:0000313" key="9">
    <source>
        <dbReference type="Proteomes" id="UP000256923"/>
    </source>
</evidence>
<dbReference type="PANTHER" id="PTHR30532">
    <property type="entry name" value="IRON III DICITRATE-BINDING PERIPLASMIC PROTEIN"/>
    <property type="match status" value="1"/>
</dbReference>
<dbReference type="EMBL" id="CP034672">
    <property type="protein sequence ID" value="AZS24797.1"/>
    <property type="molecule type" value="Genomic_DNA"/>
</dbReference>
<dbReference type="PROSITE" id="PS50983">
    <property type="entry name" value="FE_B12_PBP"/>
    <property type="match status" value="1"/>
</dbReference>
<keyword evidence="4" id="KW-0406">Ion transport</keyword>
<organism evidence="8 9">
    <name type="scientific">Vibrio anguillarum</name>
    <name type="common">Listonella anguillarum</name>
    <dbReference type="NCBI Taxonomy" id="55601"/>
    <lineage>
        <taxon>Bacteria</taxon>
        <taxon>Pseudomonadati</taxon>
        <taxon>Pseudomonadota</taxon>
        <taxon>Gammaproteobacteria</taxon>
        <taxon>Vibrionales</taxon>
        <taxon>Vibrionaceae</taxon>
        <taxon>Vibrio</taxon>
    </lineage>
</organism>
<comment type="subcellular location">
    <subcellularLocation>
        <location evidence="1">Cell envelope</location>
    </subcellularLocation>
</comment>
<dbReference type="Proteomes" id="UP000256923">
    <property type="component" value="Chromosome 1"/>
</dbReference>
<protein>
    <submittedName>
        <fullName evidence="8">Iron-siderophore ABC transporter substrate-binding protein</fullName>
    </submittedName>
</protein>
<keyword evidence="4" id="KW-0410">Iron transport</keyword>
<dbReference type="PANTHER" id="PTHR30532:SF1">
    <property type="entry name" value="IRON(3+)-HYDROXAMATE-BINDING PROTEIN FHUD"/>
    <property type="match status" value="1"/>
</dbReference>
<dbReference type="PRINTS" id="PR01715">
    <property type="entry name" value="FERRIBNDNGPP"/>
</dbReference>
<evidence type="ECO:0000256" key="4">
    <source>
        <dbReference type="ARBA" id="ARBA00022496"/>
    </source>
</evidence>
<comment type="similarity">
    <text evidence="2">Belongs to the bacterial solute-binding protein 8 family.</text>
</comment>
<dbReference type="InterPro" id="IPR002491">
    <property type="entry name" value="ABC_transptr_periplasmic_BD"/>
</dbReference>
<dbReference type="RefSeq" id="WP_069212057.1">
    <property type="nucleotide sequence ID" value="NZ_CP023054.1"/>
</dbReference>
<evidence type="ECO:0000256" key="3">
    <source>
        <dbReference type="ARBA" id="ARBA00022448"/>
    </source>
</evidence>
<dbReference type="SUPFAM" id="SSF53807">
    <property type="entry name" value="Helical backbone' metal receptor"/>
    <property type="match status" value="1"/>
</dbReference>
<keyword evidence="4" id="KW-0408">Iron</keyword>